<dbReference type="InterPro" id="IPR025420">
    <property type="entry name" value="DUF4143"/>
</dbReference>
<dbReference type="Proteomes" id="UP000187941">
    <property type="component" value="Chromosome"/>
</dbReference>
<organism evidence="3 4">
    <name type="scientific">Spirosoma montaniterrae</name>
    <dbReference type="NCBI Taxonomy" id="1178516"/>
    <lineage>
        <taxon>Bacteria</taxon>
        <taxon>Pseudomonadati</taxon>
        <taxon>Bacteroidota</taxon>
        <taxon>Cytophagia</taxon>
        <taxon>Cytophagales</taxon>
        <taxon>Cytophagaceae</taxon>
        <taxon>Spirosoma</taxon>
    </lineage>
</organism>
<dbReference type="InterPro" id="IPR041682">
    <property type="entry name" value="AAA_14"/>
</dbReference>
<dbReference type="InterPro" id="IPR027417">
    <property type="entry name" value="P-loop_NTPase"/>
</dbReference>
<evidence type="ECO:0000259" key="1">
    <source>
        <dbReference type="Pfam" id="PF13173"/>
    </source>
</evidence>
<evidence type="ECO:0000259" key="2">
    <source>
        <dbReference type="Pfam" id="PF13635"/>
    </source>
</evidence>
<dbReference type="OrthoDB" id="9801840at2"/>
<evidence type="ECO:0008006" key="5">
    <source>
        <dbReference type="Google" id="ProtNLM"/>
    </source>
</evidence>
<feature type="domain" description="AAA" evidence="1">
    <location>
        <begin position="17"/>
        <end position="147"/>
    </location>
</feature>
<protein>
    <recommendedName>
        <fullName evidence="5">ATPase</fullName>
    </recommendedName>
</protein>
<name>A0A1P9X285_9BACT</name>
<dbReference type="AlphaFoldDB" id="A0A1P9X285"/>
<dbReference type="PANTHER" id="PTHR33295:SF18">
    <property type="entry name" value="AAA+ ATPASE DOMAIN-CONTAINING PROTEIN"/>
    <property type="match status" value="1"/>
</dbReference>
<reference evidence="3 4" key="1">
    <citation type="submission" date="2016-01" db="EMBL/GenBank/DDBJ databases">
        <authorList>
            <person name="Oliw E.H."/>
        </authorList>
    </citation>
    <scope>NUCLEOTIDE SEQUENCE [LARGE SCALE GENOMIC DNA]</scope>
    <source>
        <strain evidence="3 4">DY10</strain>
    </source>
</reference>
<dbReference type="PANTHER" id="PTHR33295">
    <property type="entry name" value="ATPASE"/>
    <property type="match status" value="1"/>
</dbReference>
<evidence type="ECO:0000313" key="4">
    <source>
        <dbReference type="Proteomes" id="UP000187941"/>
    </source>
</evidence>
<dbReference type="EMBL" id="CP014263">
    <property type="protein sequence ID" value="AQG81747.1"/>
    <property type="molecule type" value="Genomic_DNA"/>
</dbReference>
<dbReference type="SUPFAM" id="SSF52540">
    <property type="entry name" value="P-loop containing nucleoside triphosphate hydrolases"/>
    <property type="match status" value="1"/>
</dbReference>
<evidence type="ECO:0000313" key="3">
    <source>
        <dbReference type="EMBL" id="AQG81747.1"/>
    </source>
</evidence>
<dbReference type="STRING" id="1178516.AWR27_22045"/>
<dbReference type="Pfam" id="PF13635">
    <property type="entry name" value="DUF4143"/>
    <property type="match status" value="1"/>
</dbReference>
<dbReference type="Gene3D" id="3.40.50.300">
    <property type="entry name" value="P-loop containing nucleotide triphosphate hydrolases"/>
    <property type="match status" value="1"/>
</dbReference>
<accession>A0A1P9X285</accession>
<dbReference type="Pfam" id="PF13173">
    <property type="entry name" value="AAA_14"/>
    <property type="match status" value="1"/>
</dbReference>
<proteinExistence type="predicted"/>
<dbReference type="KEGG" id="smon:AWR27_22045"/>
<keyword evidence="4" id="KW-1185">Reference proteome</keyword>
<gene>
    <name evidence="3" type="ORF">AWR27_22045</name>
</gene>
<sequence>MHFRSIYTALEAHLSKRQVTVITGMRRVGKSTAVKHLLSLVPHTNKLYLDLEKANNRFILNQSSYTDIEINLQVEGINFNEPAVIALDEIQLVPNSTSVIKYLYDTYPVKFIVTGSSSFYLRNHFTESLAGRKTIFEMAPLSFAEYLIFNEVEPTRLQPFALQAYQPAFYDRYQAHYERYLQFGGFPEVVLSETDKDKEQYLDDIINAHIELDIRLLSDFSVSDDLYKLMRLLANRTGSKVDYSKIGALLGISRHKVKDYLSLLNYTYFVKIVEAFTANADRAIAYQSKFYLSDSGLLNRLAQVSSGAVFETAIANQLANLGTVQYYQNRSGAEIDFILNGKKAFEVKETPTEQDAAVLKHRVKSTAITEYALIGRHRPSSDFRQFIWGGAIY</sequence>
<feature type="domain" description="DUF4143" evidence="2">
    <location>
        <begin position="213"/>
        <end position="348"/>
    </location>
</feature>